<protein>
    <submittedName>
        <fullName evidence="1">Uncharacterized protein</fullName>
    </submittedName>
</protein>
<dbReference type="EMBL" id="SDMP01000014">
    <property type="protein sequence ID" value="RYR11609.1"/>
    <property type="molecule type" value="Genomic_DNA"/>
</dbReference>
<gene>
    <name evidence="1" type="ORF">Ahy_B04g069111</name>
</gene>
<reference evidence="1 2" key="1">
    <citation type="submission" date="2019-01" db="EMBL/GenBank/DDBJ databases">
        <title>Sequencing of cultivated peanut Arachis hypogaea provides insights into genome evolution and oil improvement.</title>
        <authorList>
            <person name="Chen X."/>
        </authorList>
    </citation>
    <scope>NUCLEOTIDE SEQUENCE [LARGE SCALE GENOMIC DNA]</scope>
    <source>
        <strain evidence="2">cv. Fuhuasheng</strain>
        <tissue evidence="1">Leaves</tissue>
    </source>
</reference>
<sequence length="85" mass="9367">MLICLGCSTSQDQAPMRCEVVSNRTRQQTLALPKKEVIQPHLSVRISYYFTPITNPAFGISLLTIKVTTSGMTYSHSVTGSVYKA</sequence>
<evidence type="ECO:0000313" key="1">
    <source>
        <dbReference type="EMBL" id="RYR11609.1"/>
    </source>
</evidence>
<dbReference type="AlphaFoldDB" id="A0A444ZBR0"/>
<dbReference type="AntiFam" id="ANF00029">
    <property type="entry name" value="Antisense to 16S rRNA"/>
</dbReference>
<name>A0A444ZBR0_ARAHY</name>
<organism evidence="1 2">
    <name type="scientific">Arachis hypogaea</name>
    <name type="common">Peanut</name>
    <dbReference type="NCBI Taxonomy" id="3818"/>
    <lineage>
        <taxon>Eukaryota</taxon>
        <taxon>Viridiplantae</taxon>
        <taxon>Streptophyta</taxon>
        <taxon>Embryophyta</taxon>
        <taxon>Tracheophyta</taxon>
        <taxon>Spermatophyta</taxon>
        <taxon>Magnoliopsida</taxon>
        <taxon>eudicotyledons</taxon>
        <taxon>Gunneridae</taxon>
        <taxon>Pentapetalae</taxon>
        <taxon>rosids</taxon>
        <taxon>fabids</taxon>
        <taxon>Fabales</taxon>
        <taxon>Fabaceae</taxon>
        <taxon>Papilionoideae</taxon>
        <taxon>50 kb inversion clade</taxon>
        <taxon>dalbergioids sensu lato</taxon>
        <taxon>Dalbergieae</taxon>
        <taxon>Pterocarpus clade</taxon>
        <taxon>Arachis</taxon>
    </lineage>
</organism>
<dbReference type="Proteomes" id="UP000289738">
    <property type="component" value="Chromosome B04"/>
</dbReference>
<accession>A0A444ZBR0</accession>
<comment type="caution">
    <text evidence="1">The sequence shown here is derived from an EMBL/GenBank/DDBJ whole genome shotgun (WGS) entry which is preliminary data.</text>
</comment>
<dbReference type="Gramene" id="arahy.Tifrunner.gnm2.ann2.Ah14g027400.1">
    <property type="protein sequence ID" value="arahy.Tifrunner.gnm2.ann2.Ah14g027400.1-CDS"/>
    <property type="gene ID" value="arahy.Tifrunner.gnm2.ann2.Ah14g027400"/>
</dbReference>
<proteinExistence type="predicted"/>
<evidence type="ECO:0000313" key="2">
    <source>
        <dbReference type="Proteomes" id="UP000289738"/>
    </source>
</evidence>
<keyword evidence="2" id="KW-1185">Reference proteome</keyword>